<sequence length="55" mass="6607">MLIFFRRFVPVKLFDKIQNRLKTAKRPIHLSGNPLRLGRLSAWHNPNRDETKHQN</sequence>
<protein>
    <submittedName>
        <fullName evidence="1">Uncharacterized protein</fullName>
    </submittedName>
</protein>
<accession>A0A381ZLK5</accession>
<name>A0A381ZLK5_9ZZZZ</name>
<proteinExistence type="predicted"/>
<evidence type="ECO:0000313" key="1">
    <source>
        <dbReference type="EMBL" id="SVA90069.1"/>
    </source>
</evidence>
<organism evidence="1">
    <name type="scientific">marine metagenome</name>
    <dbReference type="NCBI Taxonomy" id="408172"/>
    <lineage>
        <taxon>unclassified sequences</taxon>
        <taxon>metagenomes</taxon>
        <taxon>ecological metagenomes</taxon>
    </lineage>
</organism>
<gene>
    <name evidence="1" type="ORF">METZ01_LOCUS142923</name>
</gene>
<reference evidence="1" key="1">
    <citation type="submission" date="2018-05" db="EMBL/GenBank/DDBJ databases">
        <authorList>
            <person name="Lanie J.A."/>
            <person name="Ng W.-L."/>
            <person name="Kazmierczak K.M."/>
            <person name="Andrzejewski T.M."/>
            <person name="Davidsen T.M."/>
            <person name="Wayne K.J."/>
            <person name="Tettelin H."/>
            <person name="Glass J.I."/>
            <person name="Rusch D."/>
            <person name="Podicherti R."/>
            <person name="Tsui H.-C.T."/>
            <person name="Winkler M.E."/>
        </authorList>
    </citation>
    <scope>NUCLEOTIDE SEQUENCE</scope>
</reference>
<dbReference type="AlphaFoldDB" id="A0A381ZLK5"/>
<dbReference type="EMBL" id="UINC01021779">
    <property type="protein sequence ID" value="SVA90069.1"/>
    <property type="molecule type" value="Genomic_DNA"/>
</dbReference>